<sequence>MKKIIFSLGTIALVGAVVIGGTYAFFNDTETSSGNIFTAGNLDLKVDHVKQTYNDIDCKTCNVVVVSDSSNRVVEKNGSSVTPYDAVLAWVHPVWTAQNDPNLISSGAEWIWEANPTKQEDTTQDTSYTFRKTFEWWGPIVDSDLWFAIGSDNSVEVWLNGVLIGTNNGEFGYKQESMLHIPGNVVTSNVVQGTNTLEFKVKNWALVNGTPYSNPAGLIYKFSIDGQCGDDYFRNHCSLWGEKDLGAGDTFFNFDDIKPGDRGRNVISMHVYDNDAWLCLLVGGLDNQENTIYESESSVGDTTDPAGELGSYITGFAWRDLDQDGYYDPSDSETAFGDVDSFFDAFTAIPLYDSTTGNGVLTATSTDYVGFAWCAGEMTVDEEDGGIICDGSGMKDDAQSDSLSANLTAYVEQVRNNTNFSCSNLPDPSLPLED</sequence>
<accession>A0A1F5EKV1</accession>
<dbReference type="InterPro" id="IPR022121">
    <property type="entry name" value="Peptidase_M73_camelysin"/>
</dbReference>
<gene>
    <name evidence="1" type="ORF">A3E89_00585</name>
</gene>
<name>A0A1F5EKV1_9BACT</name>
<dbReference type="Gene3D" id="2.60.120.260">
    <property type="entry name" value="Galactose-binding domain-like"/>
    <property type="match status" value="1"/>
</dbReference>
<reference evidence="1 2" key="1">
    <citation type="journal article" date="2016" name="Nat. Commun.">
        <title>Thousands of microbial genomes shed light on interconnected biogeochemical processes in an aquifer system.</title>
        <authorList>
            <person name="Anantharaman K."/>
            <person name="Brown C.T."/>
            <person name="Hug L.A."/>
            <person name="Sharon I."/>
            <person name="Castelle C.J."/>
            <person name="Probst A.J."/>
            <person name="Thomas B.C."/>
            <person name="Singh A."/>
            <person name="Wilkins M.J."/>
            <person name="Karaoz U."/>
            <person name="Brodie E.L."/>
            <person name="Williams K.H."/>
            <person name="Hubbard S.S."/>
            <person name="Banfield J.F."/>
        </authorList>
    </citation>
    <scope>NUCLEOTIDE SEQUENCE [LARGE SCALE GENOMIC DNA]</scope>
</reference>
<dbReference type="NCBIfam" id="TIGR04088">
    <property type="entry name" value="cognate_SipW"/>
    <property type="match status" value="1"/>
</dbReference>
<comment type="caution">
    <text evidence="1">The sequence shown here is derived from an EMBL/GenBank/DDBJ whole genome shotgun (WGS) entry which is preliminary data.</text>
</comment>
<evidence type="ECO:0000313" key="2">
    <source>
        <dbReference type="Proteomes" id="UP000185891"/>
    </source>
</evidence>
<protein>
    <submittedName>
        <fullName evidence="1">Uncharacterized protein</fullName>
    </submittedName>
</protein>
<dbReference type="Proteomes" id="UP000185891">
    <property type="component" value="Unassembled WGS sequence"/>
</dbReference>
<dbReference type="AlphaFoldDB" id="A0A1F5EKV1"/>
<dbReference type="InterPro" id="IPR023833">
    <property type="entry name" value="Signal_pept_SipW-depend-type"/>
</dbReference>
<dbReference type="EMBL" id="MFAA01000045">
    <property type="protein sequence ID" value="OGD68011.1"/>
    <property type="molecule type" value="Genomic_DNA"/>
</dbReference>
<proteinExistence type="predicted"/>
<evidence type="ECO:0000313" key="1">
    <source>
        <dbReference type="EMBL" id="OGD68011.1"/>
    </source>
</evidence>
<organism evidence="1 2">
    <name type="scientific">Candidatus Campbellbacteria bacterium RIFCSPHIGHO2_12_FULL_35_10</name>
    <dbReference type="NCBI Taxonomy" id="1797578"/>
    <lineage>
        <taxon>Bacteria</taxon>
        <taxon>Candidatus Campbelliibacteriota</taxon>
    </lineage>
</organism>
<dbReference type="Pfam" id="PF12389">
    <property type="entry name" value="Peptidase_M73"/>
    <property type="match status" value="1"/>
</dbReference>